<dbReference type="GO" id="GO:0005829">
    <property type="term" value="C:cytosol"/>
    <property type="evidence" value="ECO:0007669"/>
    <property type="project" value="TreeGrafter"/>
</dbReference>
<dbReference type="Gene3D" id="3.40.50.300">
    <property type="entry name" value="P-loop containing nucleotide triphosphate hydrolases"/>
    <property type="match status" value="1"/>
</dbReference>
<comment type="pathway">
    <text evidence="1 13">Pyrimidine metabolism; CTP biosynthesis via de novo pathway; CTP from UDP: step 2/2.</text>
</comment>
<reference evidence="16" key="1">
    <citation type="journal article" date="2014" name="PLoS Genet.">
        <title>The Genome of Spironucleus salmonicida Highlights a Fish Pathogen Adapted to Fluctuating Environments.</title>
        <authorList>
            <person name="Xu F."/>
            <person name="Jerlstrom-Hultqvist J."/>
            <person name="Einarsson E."/>
            <person name="Astvaldsson A."/>
            <person name="Svard S.G."/>
            <person name="Andersson J.O."/>
        </authorList>
    </citation>
    <scope>NUCLEOTIDE SEQUENCE</scope>
</reference>
<name>V6LHT4_9EUKA</name>
<comment type="catalytic activity">
    <reaction evidence="11 13">
        <text>UTP + L-glutamine + ATP + H2O = CTP + L-glutamate + ADP + phosphate + 2 H(+)</text>
        <dbReference type="Rhea" id="RHEA:26426"/>
        <dbReference type="ChEBI" id="CHEBI:15377"/>
        <dbReference type="ChEBI" id="CHEBI:15378"/>
        <dbReference type="ChEBI" id="CHEBI:29985"/>
        <dbReference type="ChEBI" id="CHEBI:30616"/>
        <dbReference type="ChEBI" id="CHEBI:37563"/>
        <dbReference type="ChEBI" id="CHEBI:43474"/>
        <dbReference type="ChEBI" id="CHEBI:46398"/>
        <dbReference type="ChEBI" id="CHEBI:58359"/>
        <dbReference type="ChEBI" id="CHEBI:456216"/>
        <dbReference type="EC" id="6.3.4.2"/>
    </reaction>
</comment>
<evidence type="ECO:0000256" key="3">
    <source>
        <dbReference type="ARBA" id="ARBA00012291"/>
    </source>
</evidence>
<dbReference type="Pfam" id="PF00117">
    <property type="entry name" value="GATase"/>
    <property type="match status" value="1"/>
</dbReference>
<evidence type="ECO:0000256" key="11">
    <source>
        <dbReference type="ARBA" id="ARBA00047781"/>
    </source>
</evidence>
<dbReference type="AlphaFoldDB" id="V6LHT4"/>
<dbReference type="FunFam" id="3.40.50.300:FF:000009">
    <property type="entry name" value="CTP synthase"/>
    <property type="match status" value="1"/>
</dbReference>
<dbReference type="SUPFAM" id="SSF52540">
    <property type="entry name" value="P-loop containing nucleoside triphosphate hydrolases"/>
    <property type="match status" value="1"/>
</dbReference>
<dbReference type="NCBIfam" id="TIGR00337">
    <property type="entry name" value="PyrG"/>
    <property type="match status" value="1"/>
</dbReference>
<dbReference type="Pfam" id="PF06418">
    <property type="entry name" value="CTP_synth_N"/>
    <property type="match status" value="1"/>
</dbReference>
<evidence type="ECO:0000256" key="1">
    <source>
        <dbReference type="ARBA" id="ARBA00005171"/>
    </source>
</evidence>
<dbReference type="VEuPathDB" id="GiardiaDB:SS50377_27454"/>
<protein>
    <recommendedName>
        <fullName evidence="12 13">CTP synthase</fullName>
        <ecNumber evidence="3 13">6.3.4.2</ecNumber>
    </recommendedName>
    <alternativeName>
        <fullName evidence="13">UTP--ammonia ligase</fullName>
    </alternativeName>
</protein>
<evidence type="ECO:0000256" key="2">
    <source>
        <dbReference type="ARBA" id="ARBA00007533"/>
    </source>
</evidence>
<organism evidence="16">
    <name type="scientific">Spironucleus salmonicida</name>
    <dbReference type="NCBI Taxonomy" id="348837"/>
    <lineage>
        <taxon>Eukaryota</taxon>
        <taxon>Metamonada</taxon>
        <taxon>Diplomonadida</taxon>
        <taxon>Hexamitidae</taxon>
        <taxon>Hexamitinae</taxon>
        <taxon>Spironucleus</taxon>
    </lineage>
</organism>
<keyword evidence="9 13" id="KW-0315">Glutamine amidotransferase</keyword>
<evidence type="ECO:0000313" key="16">
    <source>
        <dbReference type="EMBL" id="EST43256.1"/>
    </source>
</evidence>
<sequence length="526" mass="58562">MKYIFVTGGVLSSLGKGLFSAALGCLLEMHGFSVRNQKFDPYFNVDPGTMSPYQHGEVYVLDDGAETDLDLGHYERFTHGEFNRTNSISSGQIYLNVIQNERQGKYLGATVQTIPHITDEIKRNVKFGSENCDIVITELGGTVGDIEGLPYLEAFRQFQFEVGRENCIFIHLTYVPYLKAAGEVKTKPSQMSVAKLRELGMTPDVLVTRSEVAIGEENKKKLAFYCNVDSIIEEVDLENSIYEIPIYLQNQALDIIVLQKLKLFTGKPLDMTNWKNTIQSLISPSKTVKIGFVGKYLENSDAYKSVFESLTHAGIANDTKVEIVKIDSESLTPETVATALESVSGVLVPGGFGERGVAGMILACQFCRENDVPYFGICLGMQIAIIEFARNVLGLENANSEEFDTESIKVISLMACQKKIETVGGSMRLGAYKCKLLPGSYARAIYGEDEVSERHRHRFEVNSEFEAKLVENGLKIVGKNEETGLAEIVEIEGLRFFVAVQFHPEFKSKVMQPHKVFTEFVKKCAE</sequence>
<dbReference type="InterPro" id="IPR017456">
    <property type="entry name" value="CTP_synthase_N"/>
</dbReference>
<gene>
    <name evidence="16" type="ORF">SS50377_16920</name>
</gene>
<evidence type="ECO:0000256" key="13">
    <source>
        <dbReference type="RuleBase" id="RU810713"/>
    </source>
</evidence>
<dbReference type="CDD" id="cd01746">
    <property type="entry name" value="GATase1_CTP_Synthase"/>
    <property type="match status" value="1"/>
</dbReference>
<keyword evidence="7 13" id="KW-0067">ATP-binding</keyword>
<comment type="function">
    <text evidence="13">Catalyzes the ATP-dependent amination of UTP to CTP with either L-glutamine or ammonia as the source of nitrogen.</text>
</comment>
<evidence type="ECO:0000256" key="7">
    <source>
        <dbReference type="ARBA" id="ARBA00022840"/>
    </source>
</evidence>
<proteinExistence type="inferred from homology"/>
<dbReference type="EMBL" id="KI546139">
    <property type="protein sequence ID" value="EST43256.1"/>
    <property type="molecule type" value="Genomic_DNA"/>
</dbReference>
<comment type="similarity">
    <text evidence="2 13">Belongs to the CTP synthase family.</text>
</comment>
<dbReference type="PANTHER" id="PTHR11550">
    <property type="entry name" value="CTP SYNTHASE"/>
    <property type="match status" value="1"/>
</dbReference>
<evidence type="ECO:0000256" key="12">
    <source>
        <dbReference type="ARBA" id="ARBA00070745"/>
    </source>
</evidence>
<evidence type="ECO:0000256" key="9">
    <source>
        <dbReference type="ARBA" id="ARBA00022962"/>
    </source>
</evidence>
<dbReference type="GO" id="GO:0046872">
    <property type="term" value="F:metal ion binding"/>
    <property type="evidence" value="ECO:0007669"/>
    <property type="project" value="UniProtKB-KW"/>
</dbReference>
<dbReference type="NCBIfam" id="NF003792">
    <property type="entry name" value="PRK05380.1"/>
    <property type="match status" value="1"/>
</dbReference>
<feature type="domain" description="Glutamine amidotransferase" evidence="14">
    <location>
        <begin position="301"/>
        <end position="522"/>
    </location>
</feature>
<dbReference type="GO" id="GO:0003883">
    <property type="term" value="F:CTP synthase activity"/>
    <property type="evidence" value="ECO:0007669"/>
    <property type="project" value="UniProtKB-UniRule"/>
</dbReference>
<keyword evidence="8" id="KW-0460">Magnesium</keyword>
<accession>V6LHT4</accession>
<dbReference type="PANTHER" id="PTHR11550:SF0">
    <property type="entry name" value="CTP SYNTHASE-RELATED"/>
    <property type="match status" value="1"/>
</dbReference>
<evidence type="ECO:0000256" key="4">
    <source>
        <dbReference type="ARBA" id="ARBA00022598"/>
    </source>
</evidence>
<dbReference type="InterPro" id="IPR017926">
    <property type="entry name" value="GATASE"/>
</dbReference>
<dbReference type="InterPro" id="IPR004468">
    <property type="entry name" value="CTP_synthase"/>
</dbReference>
<dbReference type="GO" id="GO:0042802">
    <property type="term" value="F:identical protein binding"/>
    <property type="evidence" value="ECO:0007669"/>
    <property type="project" value="TreeGrafter"/>
</dbReference>
<dbReference type="UniPathway" id="UPA00159">
    <property type="reaction ID" value="UER00277"/>
</dbReference>
<dbReference type="GO" id="GO:0019856">
    <property type="term" value="P:pyrimidine nucleobase biosynthetic process"/>
    <property type="evidence" value="ECO:0007669"/>
    <property type="project" value="TreeGrafter"/>
</dbReference>
<evidence type="ECO:0000256" key="8">
    <source>
        <dbReference type="ARBA" id="ARBA00022842"/>
    </source>
</evidence>
<evidence type="ECO:0000259" key="15">
    <source>
        <dbReference type="Pfam" id="PF06418"/>
    </source>
</evidence>
<evidence type="ECO:0000259" key="14">
    <source>
        <dbReference type="Pfam" id="PF00117"/>
    </source>
</evidence>
<keyword evidence="5" id="KW-0479">Metal-binding</keyword>
<dbReference type="Gene3D" id="3.40.50.880">
    <property type="match status" value="1"/>
</dbReference>
<dbReference type="FunFam" id="3.40.50.880:FF:000002">
    <property type="entry name" value="CTP synthase"/>
    <property type="match status" value="1"/>
</dbReference>
<feature type="domain" description="CTP synthase N-terminal" evidence="15">
    <location>
        <begin position="2"/>
        <end position="263"/>
    </location>
</feature>
<dbReference type="SUPFAM" id="SSF52317">
    <property type="entry name" value="Class I glutamine amidotransferase-like"/>
    <property type="match status" value="1"/>
</dbReference>
<dbReference type="CDD" id="cd03113">
    <property type="entry name" value="CTPS_N"/>
    <property type="match status" value="1"/>
</dbReference>
<dbReference type="GO" id="GO:0044210">
    <property type="term" value="P:'de novo' CTP biosynthetic process"/>
    <property type="evidence" value="ECO:0007669"/>
    <property type="project" value="UniProtKB-UniRule"/>
</dbReference>
<keyword evidence="10 13" id="KW-0665">Pyrimidine biosynthesis</keyword>
<dbReference type="HAMAP" id="MF_01227">
    <property type="entry name" value="PyrG"/>
    <property type="match status" value="1"/>
</dbReference>
<evidence type="ECO:0000256" key="5">
    <source>
        <dbReference type="ARBA" id="ARBA00022723"/>
    </source>
</evidence>
<dbReference type="InterPro" id="IPR033828">
    <property type="entry name" value="GATase1_CTP_Synthase"/>
</dbReference>
<evidence type="ECO:0000256" key="10">
    <source>
        <dbReference type="ARBA" id="ARBA00022975"/>
    </source>
</evidence>
<dbReference type="InterPro" id="IPR029062">
    <property type="entry name" value="Class_I_gatase-like"/>
</dbReference>
<dbReference type="InterPro" id="IPR027417">
    <property type="entry name" value="P-loop_NTPase"/>
</dbReference>
<keyword evidence="4 13" id="KW-0436">Ligase</keyword>
<dbReference type="PROSITE" id="PS51273">
    <property type="entry name" value="GATASE_TYPE_1"/>
    <property type="match status" value="1"/>
</dbReference>
<keyword evidence="6 13" id="KW-0547">Nucleotide-binding</keyword>
<dbReference type="GO" id="GO:0005524">
    <property type="term" value="F:ATP binding"/>
    <property type="evidence" value="ECO:0007669"/>
    <property type="project" value="UniProtKB-KW"/>
</dbReference>
<dbReference type="EC" id="6.3.4.2" evidence="3 13"/>
<evidence type="ECO:0000256" key="6">
    <source>
        <dbReference type="ARBA" id="ARBA00022741"/>
    </source>
</evidence>
<dbReference type="GO" id="GO:0097268">
    <property type="term" value="C:cytoophidium"/>
    <property type="evidence" value="ECO:0007669"/>
    <property type="project" value="UniProtKB-ARBA"/>
</dbReference>